<dbReference type="SUPFAM" id="SSF52540">
    <property type="entry name" value="P-loop containing nucleoside triphosphate hydrolases"/>
    <property type="match status" value="1"/>
</dbReference>
<organism evidence="5 6">
    <name type="scientific">Limnovirga soli</name>
    <dbReference type="NCBI Taxonomy" id="2656915"/>
    <lineage>
        <taxon>Bacteria</taxon>
        <taxon>Pseudomonadati</taxon>
        <taxon>Bacteroidota</taxon>
        <taxon>Chitinophagia</taxon>
        <taxon>Chitinophagales</taxon>
        <taxon>Chitinophagaceae</taxon>
        <taxon>Limnovirga</taxon>
    </lineage>
</organism>
<dbReference type="PANTHER" id="PTHR42781">
    <property type="entry name" value="SPERMIDINE/PUTRESCINE IMPORT ATP-BINDING PROTEIN POTA"/>
    <property type="match status" value="1"/>
</dbReference>
<dbReference type="EMBL" id="WHPF01000003">
    <property type="protein sequence ID" value="NNV54699.1"/>
    <property type="molecule type" value="Genomic_DNA"/>
</dbReference>
<dbReference type="PROSITE" id="PS00211">
    <property type="entry name" value="ABC_TRANSPORTER_1"/>
    <property type="match status" value="1"/>
</dbReference>
<gene>
    <name evidence="5" type="ORF">GD597_04435</name>
</gene>
<proteinExistence type="predicted"/>
<name>A0A8J8FGK2_9BACT</name>
<dbReference type="AlphaFoldDB" id="A0A8J8FGK2"/>
<protein>
    <submittedName>
        <fullName evidence="5">ATP-binding cassette domain-containing protein</fullName>
    </submittedName>
</protein>
<dbReference type="PROSITE" id="PS50893">
    <property type="entry name" value="ABC_TRANSPORTER_2"/>
    <property type="match status" value="1"/>
</dbReference>
<evidence type="ECO:0000313" key="5">
    <source>
        <dbReference type="EMBL" id="NNV54699.1"/>
    </source>
</evidence>
<evidence type="ECO:0000313" key="6">
    <source>
        <dbReference type="Proteomes" id="UP000598971"/>
    </source>
</evidence>
<dbReference type="PANTHER" id="PTHR42781:SF4">
    <property type="entry name" value="SPERMIDINE_PUTRESCINE IMPORT ATP-BINDING PROTEIN POTA"/>
    <property type="match status" value="1"/>
</dbReference>
<evidence type="ECO:0000256" key="1">
    <source>
        <dbReference type="ARBA" id="ARBA00022448"/>
    </source>
</evidence>
<dbReference type="GO" id="GO:0016887">
    <property type="term" value="F:ATP hydrolysis activity"/>
    <property type="evidence" value="ECO:0007669"/>
    <property type="project" value="InterPro"/>
</dbReference>
<dbReference type="InterPro" id="IPR017871">
    <property type="entry name" value="ABC_transporter-like_CS"/>
</dbReference>
<dbReference type="SUPFAM" id="SSF50331">
    <property type="entry name" value="MOP-like"/>
    <property type="match status" value="1"/>
</dbReference>
<evidence type="ECO:0000256" key="2">
    <source>
        <dbReference type="ARBA" id="ARBA00022741"/>
    </source>
</evidence>
<dbReference type="Pfam" id="PF08402">
    <property type="entry name" value="TOBE_2"/>
    <property type="match status" value="1"/>
</dbReference>
<evidence type="ECO:0000259" key="4">
    <source>
        <dbReference type="PROSITE" id="PS50893"/>
    </source>
</evidence>
<feature type="domain" description="ABC transporter" evidence="4">
    <location>
        <begin position="1"/>
        <end position="227"/>
    </location>
</feature>
<keyword evidence="3 5" id="KW-0067">ATP-binding</keyword>
<dbReference type="Proteomes" id="UP000598971">
    <property type="component" value="Unassembled WGS sequence"/>
</dbReference>
<keyword evidence="6" id="KW-1185">Reference proteome</keyword>
<dbReference type="InterPro" id="IPR008995">
    <property type="entry name" value="Mo/tungstate-bd_C_term_dom"/>
</dbReference>
<dbReference type="Gene3D" id="3.40.50.300">
    <property type="entry name" value="P-loop containing nucleotide triphosphate hydrolases"/>
    <property type="match status" value="1"/>
</dbReference>
<comment type="caution">
    <text evidence="5">The sequence shown here is derived from an EMBL/GenBank/DDBJ whole genome shotgun (WGS) entry which is preliminary data.</text>
</comment>
<evidence type="ECO:0000256" key="3">
    <source>
        <dbReference type="ARBA" id="ARBA00022840"/>
    </source>
</evidence>
<dbReference type="SMART" id="SM00382">
    <property type="entry name" value="AAA"/>
    <property type="match status" value="1"/>
</dbReference>
<dbReference type="GO" id="GO:0043190">
    <property type="term" value="C:ATP-binding cassette (ABC) transporter complex"/>
    <property type="evidence" value="ECO:0007669"/>
    <property type="project" value="InterPro"/>
</dbReference>
<dbReference type="InterPro" id="IPR050093">
    <property type="entry name" value="ABC_SmlMolc_Importer"/>
</dbReference>
<dbReference type="InterPro" id="IPR027417">
    <property type="entry name" value="P-loop_NTPase"/>
</dbReference>
<dbReference type="GO" id="GO:0022857">
    <property type="term" value="F:transmembrane transporter activity"/>
    <property type="evidence" value="ECO:0007669"/>
    <property type="project" value="InterPro"/>
</dbReference>
<dbReference type="InterPro" id="IPR003593">
    <property type="entry name" value="AAA+_ATPase"/>
</dbReference>
<keyword evidence="1" id="KW-0813">Transport</keyword>
<dbReference type="InterPro" id="IPR013611">
    <property type="entry name" value="Transp-assoc_OB_typ2"/>
</dbReference>
<keyword evidence="2" id="KW-0547">Nucleotide-binding</keyword>
<dbReference type="InterPro" id="IPR003439">
    <property type="entry name" value="ABC_transporter-like_ATP-bd"/>
</dbReference>
<accession>A0A8J8FGK2</accession>
<dbReference type="RefSeq" id="WP_171606627.1">
    <property type="nucleotide sequence ID" value="NZ_WHPF01000003.1"/>
</dbReference>
<dbReference type="GO" id="GO:0005524">
    <property type="term" value="F:ATP binding"/>
    <property type="evidence" value="ECO:0007669"/>
    <property type="project" value="UniProtKB-KW"/>
</dbReference>
<dbReference type="Pfam" id="PF00005">
    <property type="entry name" value="ABC_tran"/>
    <property type="match status" value="1"/>
</dbReference>
<sequence>MAFLTLQHIGKVNTLYDVSFTQQAFEKIAISGETGSGKSTLLKIIAGFIQPDEGVVFIDGERVKGPNEKLLPGHKHIAYLSQYFELRNNYRVEEELEYTNELTEEEAMSIFKVCHIAHLLKRRTDQLSGGEKQRISLARLLIAKPKLLLLDEPFSNLDMMHKHIIKSVIHAISEQLGISCILVSHDAADVLSWADTIMVIKDGKILQTGTPKQIYRQPINEYCAGLFGLYTLIPPDKAKHLLVSSNSNILSHSTIIRPEQFAIVPEAQNAISGTIEKVLFYGSFMILDVMAEGMLLHIYATNQNYIVGDKVFVAINEDIF</sequence>
<reference evidence="5" key="1">
    <citation type="submission" date="2019-10" db="EMBL/GenBank/DDBJ databases">
        <title>Draft genome sequence of Panacibacter sp. KCS-6.</title>
        <authorList>
            <person name="Yim K.J."/>
        </authorList>
    </citation>
    <scope>NUCLEOTIDE SEQUENCE</scope>
    <source>
        <strain evidence="5">KCS-6</strain>
    </source>
</reference>